<keyword evidence="1" id="KW-0479">Metal-binding</keyword>
<feature type="compositionally biased region" description="Acidic residues" evidence="4">
    <location>
        <begin position="134"/>
        <end position="156"/>
    </location>
</feature>
<dbReference type="InterPro" id="IPR013083">
    <property type="entry name" value="Znf_RING/FYVE/PHD"/>
</dbReference>
<accession>A0A6C0H0S3</accession>
<dbReference type="SUPFAM" id="SSF57850">
    <property type="entry name" value="RING/U-box"/>
    <property type="match status" value="1"/>
</dbReference>
<evidence type="ECO:0000313" key="6">
    <source>
        <dbReference type="EMBL" id="QHT74144.1"/>
    </source>
</evidence>
<evidence type="ECO:0000259" key="5">
    <source>
        <dbReference type="PROSITE" id="PS50089"/>
    </source>
</evidence>
<evidence type="ECO:0000256" key="4">
    <source>
        <dbReference type="SAM" id="MobiDB-lite"/>
    </source>
</evidence>
<dbReference type="GO" id="GO:0008270">
    <property type="term" value="F:zinc ion binding"/>
    <property type="evidence" value="ECO:0007669"/>
    <property type="project" value="UniProtKB-KW"/>
</dbReference>
<evidence type="ECO:0000256" key="1">
    <source>
        <dbReference type="ARBA" id="ARBA00022723"/>
    </source>
</evidence>
<dbReference type="SMART" id="SM00184">
    <property type="entry name" value="RING"/>
    <property type="match status" value="1"/>
</dbReference>
<dbReference type="PROSITE" id="PS50089">
    <property type="entry name" value="ZF_RING_2"/>
    <property type="match status" value="1"/>
</dbReference>
<organism evidence="6">
    <name type="scientific">viral metagenome</name>
    <dbReference type="NCBI Taxonomy" id="1070528"/>
    <lineage>
        <taxon>unclassified sequences</taxon>
        <taxon>metagenomes</taxon>
        <taxon>organismal metagenomes</taxon>
    </lineage>
</organism>
<protein>
    <recommendedName>
        <fullName evidence="5">RING-type domain-containing protein</fullName>
    </recommendedName>
</protein>
<dbReference type="GO" id="GO:0061630">
    <property type="term" value="F:ubiquitin protein ligase activity"/>
    <property type="evidence" value="ECO:0007669"/>
    <property type="project" value="TreeGrafter"/>
</dbReference>
<dbReference type="AlphaFoldDB" id="A0A6C0H0S3"/>
<proteinExistence type="predicted"/>
<feature type="domain" description="RING-type" evidence="5">
    <location>
        <begin position="178"/>
        <end position="219"/>
    </location>
</feature>
<keyword evidence="3" id="KW-0862">Zinc</keyword>
<dbReference type="Gene3D" id="3.30.40.10">
    <property type="entry name" value="Zinc/RING finger domain, C3HC4 (zinc finger)"/>
    <property type="match status" value="1"/>
</dbReference>
<dbReference type="PANTHER" id="PTHR45969:SF69">
    <property type="entry name" value="FINGER DOMAIN PROTEIN, PUTATIVE (AFU_ORTHOLOGUE AFUA_3G12190)-RELATED"/>
    <property type="match status" value="1"/>
</dbReference>
<dbReference type="EMBL" id="MN739839">
    <property type="protein sequence ID" value="QHT74144.1"/>
    <property type="molecule type" value="Genomic_DNA"/>
</dbReference>
<reference evidence="6" key="1">
    <citation type="journal article" date="2020" name="Nature">
        <title>Giant virus diversity and host interactions through global metagenomics.</title>
        <authorList>
            <person name="Schulz F."/>
            <person name="Roux S."/>
            <person name="Paez-Espino D."/>
            <person name="Jungbluth S."/>
            <person name="Walsh D.A."/>
            <person name="Denef V.J."/>
            <person name="McMahon K.D."/>
            <person name="Konstantinidis K.T."/>
            <person name="Eloe-Fadrosh E.A."/>
            <person name="Kyrpides N.C."/>
            <person name="Woyke T."/>
        </authorList>
    </citation>
    <scope>NUCLEOTIDE SEQUENCE</scope>
    <source>
        <strain evidence="6">GVMAG-M-3300023179-4</strain>
    </source>
</reference>
<feature type="region of interest" description="Disordered" evidence="4">
    <location>
        <begin position="133"/>
        <end position="156"/>
    </location>
</feature>
<dbReference type="GO" id="GO:0016567">
    <property type="term" value="P:protein ubiquitination"/>
    <property type="evidence" value="ECO:0007669"/>
    <property type="project" value="TreeGrafter"/>
</dbReference>
<evidence type="ECO:0000256" key="2">
    <source>
        <dbReference type="ARBA" id="ARBA00022771"/>
    </source>
</evidence>
<dbReference type="Pfam" id="PF13639">
    <property type="entry name" value="zf-RING_2"/>
    <property type="match status" value="1"/>
</dbReference>
<keyword evidence="2" id="KW-0863">Zinc-finger</keyword>
<evidence type="ECO:0000256" key="3">
    <source>
        <dbReference type="ARBA" id="ARBA00022833"/>
    </source>
</evidence>
<sequence>MSFPRRNKRIISTSTPIDTFGETLSEIADATVNLDKNLINAATLLNIPSRTLSMMLLSNNPNQIECVTLIRNLSESLKEYPDGILPDQLSQYIIQLNQHIQNNPILEDDIPSFFELICPPLIIYEPNHDHDYNDDYNSDNDDYNSDNDDYNSENDNQELNNSVLLISVSEENIKDDICVICFLNLNQEPDVIQTICNHQYHKNCITQWINIKKCCPLCKFNL</sequence>
<dbReference type="InterPro" id="IPR001841">
    <property type="entry name" value="Znf_RING"/>
</dbReference>
<name>A0A6C0H0S3_9ZZZZ</name>
<dbReference type="PANTHER" id="PTHR45969">
    <property type="entry name" value="RING ZINC FINGER PROTEIN-RELATED"/>
    <property type="match status" value="1"/>
</dbReference>